<dbReference type="AlphaFoldDB" id="A0AA41Z2F3"/>
<dbReference type="EMBL" id="JAMOIM010000008">
    <property type="protein sequence ID" value="MCW6509115.1"/>
    <property type="molecule type" value="Genomic_DNA"/>
</dbReference>
<feature type="domain" description="PilZ" evidence="1">
    <location>
        <begin position="13"/>
        <end position="82"/>
    </location>
</feature>
<proteinExistence type="predicted"/>
<dbReference type="GO" id="GO:0035438">
    <property type="term" value="F:cyclic-di-GMP binding"/>
    <property type="evidence" value="ECO:0007669"/>
    <property type="project" value="InterPro"/>
</dbReference>
<evidence type="ECO:0000313" key="2">
    <source>
        <dbReference type="EMBL" id="MCW6509115.1"/>
    </source>
</evidence>
<dbReference type="SUPFAM" id="SSF141371">
    <property type="entry name" value="PilZ domain-like"/>
    <property type="match status" value="2"/>
</dbReference>
<dbReference type="RefSeq" id="WP_282585478.1">
    <property type="nucleotide sequence ID" value="NZ_JAMOIM010000008.1"/>
</dbReference>
<feature type="domain" description="PilZ" evidence="1">
    <location>
        <begin position="116"/>
        <end position="194"/>
    </location>
</feature>
<organism evidence="2 3">
    <name type="scientific">Lichenifustis flavocetrariae</name>
    <dbReference type="NCBI Taxonomy" id="2949735"/>
    <lineage>
        <taxon>Bacteria</taxon>
        <taxon>Pseudomonadati</taxon>
        <taxon>Pseudomonadota</taxon>
        <taxon>Alphaproteobacteria</taxon>
        <taxon>Hyphomicrobiales</taxon>
        <taxon>Lichenihabitantaceae</taxon>
        <taxon>Lichenifustis</taxon>
    </lineage>
</organism>
<reference evidence="2" key="1">
    <citation type="submission" date="2022-05" db="EMBL/GenBank/DDBJ databases">
        <authorList>
            <person name="Pankratov T."/>
        </authorList>
    </citation>
    <scope>NUCLEOTIDE SEQUENCE</scope>
    <source>
        <strain evidence="2">BP6-180914</strain>
    </source>
</reference>
<keyword evidence="3" id="KW-1185">Reference proteome</keyword>
<evidence type="ECO:0000259" key="1">
    <source>
        <dbReference type="Pfam" id="PF07238"/>
    </source>
</evidence>
<protein>
    <submittedName>
        <fullName evidence="2">PilZ domain-containing protein</fullName>
    </submittedName>
</protein>
<dbReference type="Proteomes" id="UP001165667">
    <property type="component" value="Unassembled WGS sequence"/>
</dbReference>
<dbReference type="Gene3D" id="2.40.10.220">
    <property type="entry name" value="predicted glycosyltransferase like domains"/>
    <property type="match status" value="1"/>
</dbReference>
<gene>
    <name evidence="2" type="ORF">M8523_13885</name>
</gene>
<accession>A0AA41Z2F3</accession>
<dbReference type="Pfam" id="PF07238">
    <property type="entry name" value="PilZ"/>
    <property type="match status" value="2"/>
</dbReference>
<comment type="caution">
    <text evidence="2">The sequence shown here is derived from an EMBL/GenBank/DDBJ whole genome shotgun (WGS) entry which is preliminary data.</text>
</comment>
<dbReference type="InterPro" id="IPR009875">
    <property type="entry name" value="PilZ_domain"/>
</dbReference>
<name>A0AA41Z2F3_9HYPH</name>
<evidence type="ECO:0000313" key="3">
    <source>
        <dbReference type="Proteomes" id="UP001165667"/>
    </source>
</evidence>
<sequence>MTSLRKTDLRPQERRRHQRVAVVLLGRYMLSDRQEYPCQSIDMSPGGLALIAPVIGAIGERVVCYLEQIGRVEGIVMRHFEHGFALGYSVPLIKREKWADQLTWLANRQALGMPEDRRHGRIVPKHLRTTMILPDGSHTAVRLLDISISGAAVISDLRPPVGTLITLGTTEGKVVRSFGNGIGVQFNTALPAEQFGEDFVL</sequence>